<reference evidence="1 2" key="1">
    <citation type="submission" date="2018-05" db="EMBL/GenBank/DDBJ databases">
        <title>Genomic Encyclopedia of Type Strains, Phase IV (KMG-IV): sequencing the most valuable type-strain genomes for metagenomic binning, comparative biology and taxonomic classification.</title>
        <authorList>
            <person name="Goeker M."/>
        </authorList>
    </citation>
    <scope>NUCLEOTIDE SEQUENCE [LARGE SCALE GENOMIC DNA]</scope>
    <source>
        <strain evidence="1 2">DSM 566</strain>
    </source>
</reference>
<comment type="caution">
    <text evidence="1">The sequence shown here is derived from an EMBL/GenBank/DDBJ whole genome shotgun (WGS) entry which is preliminary data.</text>
</comment>
<evidence type="ECO:0000313" key="1">
    <source>
        <dbReference type="EMBL" id="PXW94374.1"/>
    </source>
</evidence>
<protein>
    <submittedName>
        <fullName evidence="1">Uncharacterized protein</fullName>
    </submittedName>
</protein>
<sequence>MTAPPATTLALVLAEMITHDHVWRGVGGSEAEARAALLSAWVAHRAQVLSHQPSFADRLPVPEAMERHFRIRCERLVAGAGYRDGVALVGPA</sequence>
<dbReference type="OrthoDB" id="5571427at2"/>
<evidence type="ECO:0000313" key="2">
    <source>
        <dbReference type="Proteomes" id="UP000247811"/>
    </source>
</evidence>
<accession>A0A318GXE8</accession>
<dbReference type="EMBL" id="QJJS01000014">
    <property type="protein sequence ID" value="PXW94374.1"/>
    <property type="molecule type" value="Genomic_DNA"/>
</dbReference>
<dbReference type="Proteomes" id="UP000247811">
    <property type="component" value="Unassembled WGS sequence"/>
</dbReference>
<gene>
    <name evidence="1" type="ORF">C7444_11473</name>
</gene>
<keyword evidence="2" id="KW-1185">Reference proteome</keyword>
<proteinExistence type="predicted"/>
<dbReference type="AlphaFoldDB" id="A0A318GXE8"/>
<organism evidence="1 2">
    <name type="scientific">Sphaerotilus hippei</name>
    <dbReference type="NCBI Taxonomy" id="744406"/>
    <lineage>
        <taxon>Bacteria</taxon>
        <taxon>Pseudomonadati</taxon>
        <taxon>Pseudomonadota</taxon>
        <taxon>Betaproteobacteria</taxon>
        <taxon>Burkholderiales</taxon>
        <taxon>Sphaerotilaceae</taxon>
        <taxon>Sphaerotilus</taxon>
    </lineage>
</organism>
<dbReference type="RefSeq" id="WP_146219404.1">
    <property type="nucleotide sequence ID" value="NZ_QJJS01000014.1"/>
</dbReference>
<name>A0A318GXE8_9BURK</name>